<dbReference type="PANTHER" id="PTHR41287">
    <property type="match status" value="1"/>
</dbReference>
<feature type="domain" description="Terminase large subunit-like endonuclease" evidence="2">
    <location>
        <begin position="263"/>
        <end position="542"/>
    </location>
</feature>
<dbReference type="InterPro" id="IPR005021">
    <property type="entry name" value="Terminase_largesu-like"/>
</dbReference>
<dbReference type="InterPro" id="IPR046462">
    <property type="entry name" value="TerL_nuclease"/>
</dbReference>
<dbReference type="InterPro" id="IPR046461">
    <property type="entry name" value="TerL_ATPase"/>
</dbReference>
<protein>
    <submittedName>
        <fullName evidence="3">Phage terminase large subunit-like protein</fullName>
    </submittedName>
</protein>
<dbReference type="AlphaFoldDB" id="A0A4Q7NCG8"/>
<evidence type="ECO:0000259" key="2">
    <source>
        <dbReference type="Pfam" id="PF20441"/>
    </source>
</evidence>
<evidence type="ECO:0000259" key="1">
    <source>
        <dbReference type="Pfam" id="PF03354"/>
    </source>
</evidence>
<dbReference type="Pfam" id="PF03354">
    <property type="entry name" value="TerL_ATPase"/>
    <property type="match status" value="1"/>
</dbReference>
<proteinExistence type="predicted"/>
<dbReference type="PANTHER" id="PTHR41287:SF1">
    <property type="entry name" value="PROTEIN YMFN"/>
    <property type="match status" value="1"/>
</dbReference>
<dbReference type="Proteomes" id="UP000292445">
    <property type="component" value="Unassembled WGS sequence"/>
</dbReference>
<evidence type="ECO:0000313" key="4">
    <source>
        <dbReference type="Proteomes" id="UP000292445"/>
    </source>
</evidence>
<dbReference type="OrthoDB" id="9760250at2"/>
<organism evidence="3 4">
    <name type="scientific">Pigmentiphaga kullae</name>
    <dbReference type="NCBI Taxonomy" id="151784"/>
    <lineage>
        <taxon>Bacteria</taxon>
        <taxon>Pseudomonadati</taxon>
        <taxon>Pseudomonadota</taxon>
        <taxon>Betaproteobacteria</taxon>
        <taxon>Burkholderiales</taxon>
        <taxon>Alcaligenaceae</taxon>
        <taxon>Pigmentiphaga</taxon>
    </lineage>
</organism>
<evidence type="ECO:0000313" key="3">
    <source>
        <dbReference type="EMBL" id="RZS80645.1"/>
    </source>
</evidence>
<feature type="domain" description="Terminase large subunit-like ATPase" evidence="1">
    <location>
        <begin position="61"/>
        <end position="241"/>
    </location>
</feature>
<comment type="caution">
    <text evidence="3">The sequence shown here is derived from an EMBL/GenBank/DDBJ whole genome shotgun (WGS) entry which is preliminary data.</text>
</comment>
<dbReference type="Gene3D" id="3.40.50.300">
    <property type="entry name" value="P-loop containing nucleotide triphosphate hydrolases"/>
    <property type="match status" value="1"/>
</dbReference>
<dbReference type="Pfam" id="PF20441">
    <property type="entry name" value="TerL_nuclease"/>
    <property type="match status" value="1"/>
</dbReference>
<dbReference type="RefSeq" id="WP_130358286.1">
    <property type="nucleotide sequence ID" value="NZ_SGXC01000002.1"/>
</dbReference>
<dbReference type="InterPro" id="IPR027417">
    <property type="entry name" value="P-loop_NTPase"/>
</dbReference>
<dbReference type="GO" id="GO:0004519">
    <property type="term" value="F:endonuclease activity"/>
    <property type="evidence" value="ECO:0007669"/>
    <property type="project" value="InterPro"/>
</dbReference>
<dbReference type="EMBL" id="SGXC01000002">
    <property type="protein sequence ID" value="RZS80645.1"/>
    <property type="molecule type" value="Genomic_DNA"/>
</dbReference>
<sequence length="562" mass="61375">MAPPIWSTACPDWERRIVAGESLIPFSPLFPEEARAGLDVFRELRVVDVVGRPTVGQIARPWITDFVGSVFGALDPEAERRLIREFFLLISKKNWKSGLAGLSMLTAETLNYRESAEFLVLAPTIEVANNSYKPARDAVKADDRLDTLFQVQDHLRTITHRVTGATLKVVAADSETVSGKKTTGLLVEELWMFGKKPGAKNMLIEAQGGLASRPEGFVIYVTTQSDEPPAGVFDEKLQYARGVRDGSIDDPQLLPVLYEFPQHMLKAKQERDPKNFYVTNPNLGASVDVPFLEREFKKAEVEGEASVRAFLAKHLNVEIGLALRSDRWAGADFWEQAGDTTIRSLDAFLERVEVVTAGVDGGGLDDLLGLTLTGREIETRRWLTWSHAWAHRIVLERRKDIAPALLGFQKDGDLTIVDQPGQDVAAVTEIIVRVRDGGLLADGPAVGVDAAGISAIVDSLTDQEGAAIPIDQIVAVSQGWKLNGSIKTTERKVAGGELLHGNTRLMAWCVSNARTVQNGNAMSINKQVSGSAKIDPLMALFNSNSLMALNPAAAGRSFWETA</sequence>
<gene>
    <name evidence="3" type="ORF">EV675_3257</name>
</gene>
<name>A0A4Q7NCG8_9BURK</name>
<keyword evidence="4" id="KW-1185">Reference proteome</keyword>
<reference evidence="3 4" key="1">
    <citation type="submission" date="2019-02" db="EMBL/GenBank/DDBJ databases">
        <title>Genomic Encyclopedia of Type Strains, Phase IV (KMG-IV): sequencing the most valuable type-strain genomes for metagenomic binning, comparative biology and taxonomic classification.</title>
        <authorList>
            <person name="Goeker M."/>
        </authorList>
    </citation>
    <scope>NUCLEOTIDE SEQUENCE [LARGE SCALE GENOMIC DNA]</scope>
    <source>
        <strain evidence="3 4">K24</strain>
    </source>
</reference>
<accession>A0A4Q7NCG8</accession>